<keyword evidence="6 9" id="KW-1133">Transmembrane helix</keyword>
<keyword evidence="4" id="KW-1003">Cell membrane</keyword>
<comment type="caution">
    <text evidence="11">The sequence shown here is derived from an EMBL/GenBank/DDBJ whole genome shotgun (WGS) entry which is preliminary data.</text>
</comment>
<dbReference type="Pfam" id="PF00999">
    <property type="entry name" value="Na_H_Exchanger"/>
    <property type="match status" value="1"/>
</dbReference>
<feature type="transmembrane region" description="Helical" evidence="9">
    <location>
        <begin position="118"/>
        <end position="139"/>
    </location>
</feature>
<organism evidence="11 12">
    <name type="scientific">Mycolicibacterium komossense</name>
    <dbReference type="NCBI Taxonomy" id="1779"/>
    <lineage>
        <taxon>Bacteria</taxon>
        <taxon>Bacillati</taxon>
        <taxon>Actinomycetota</taxon>
        <taxon>Actinomycetes</taxon>
        <taxon>Mycobacteriales</taxon>
        <taxon>Mycobacteriaceae</taxon>
        <taxon>Mycolicibacterium</taxon>
    </lineage>
</organism>
<evidence type="ECO:0000313" key="12">
    <source>
        <dbReference type="Proteomes" id="UP001526201"/>
    </source>
</evidence>
<evidence type="ECO:0000256" key="6">
    <source>
        <dbReference type="ARBA" id="ARBA00022989"/>
    </source>
</evidence>
<dbReference type="InterPro" id="IPR038770">
    <property type="entry name" value="Na+/solute_symporter_sf"/>
</dbReference>
<feature type="transmembrane region" description="Helical" evidence="9">
    <location>
        <begin position="92"/>
        <end position="112"/>
    </location>
</feature>
<dbReference type="RefSeq" id="WP_264065285.1">
    <property type="nucleotide sequence ID" value="NZ_JACKTY010000004.1"/>
</dbReference>
<evidence type="ECO:0000256" key="8">
    <source>
        <dbReference type="ARBA" id="ARBA00023136"/>
    </source>
</evidence>
<feature type="transmembrane region" description="Helical" evidence="9">
    <location>
        <begin position="55"/>
        <end position="71"/>
    </location>
</feature>
<keyword evidence="3" id="KW-0050">Antiport</keyword>
<accession>A0ABT3C537</accession>
<dbReference type="InterPro" id="IPR006153">
    <property type="entry name" value="Cation/H_exchanger_TM"/>
</dbReference>
<evidence type="ECO:0000256" key="5">
    <source>
        <dbReference type="ARBA" id="ARBA00022692"/>
    </source>
</evidence>
<evidence type="ECO:0000256" key="7">
    <source>
        <dbReference type="ARBA" id="ARBA00023065"/>
    </source>
</evidence>
<keyword evidence="2" id="KW-0813">Transport</keyword>
<feature type="transmembrane region" description="Helical" evidence="9">
    <location>
        <begin position="243"/>
        <end position="260"/>
    </location>
</feature>
<evidence type="ECO:0000259" key="10">
    <source>
        <dbReference type="Pfam" id="PF00999"/>
    </source>
</evidence>
<feature type="transmembrane region" description="Helical" evidence="9">
    <location>
        <begin position="194"/>
        <end position="212"/>
    </location>
</feature>
<dbReference type="EMBL" id="JACKTY010000004">
    <property type="protein sequence ID" value="MCV7224560.1"/>
    <property type="molecule type" value="Genomic_DNA"/>
</dbReference>
<keyword evidence="7" id="KW-0406">Ion transport</keyword>
<keyword evidence="5 9" id="KW-0812">Transmembrane</keyword>
<evidence type="ECO:0000256" key="4">
    <source>
        <dbReference type="ARBA" id="ARBA00022475"/>
    </source>
</evidence>
<evidence type="ECO:0000256" key="1">
    <source>
        <dbReference type="ARBA" id="ARBA00004651"/>
    </source>
</evidence>
<keyword evidence="12" id="KW-1185">Reference proteome</keyword>
<sequence>MATNTVFVLTILVLCYAVVSGVVVRWYVAPALIFIAFGIVLGPFAFGVIDAGPDAHSFTVLAQLALTVILFNQAAELDLPALVRRRHVTFRLLVVGIPLSLLLGTVTALLVLPVMPVWEAVCLAAIIAPTEVALIEALLDDRRVPEAVRHALSAESGCYDGFALAAMLAALALASDRADHDPTRWGTFLLRTEFLSLGVGLVVGFAGGWVIALSRQRGWMNDVWAQLATLAVALVCFELAEQLHGSGFVAAFAGGLAFAVANRRKAVIEQTQFSDATGQLLELVVFALFGGYAVIVGWRDAGWRVFVFAAVAVVVVRLAAVSVALLGSGMPARSRLFIGWFGPRGIGTLVLGLLMIERGELQQTDLITQAVAVTVVFSLVLHSVTAPLGIRLVARDRLGSGGRTTSP</sequence>
<protein>
    <submittedName>
        <fullName evidence="11">Cation:proton antiporter</fullName>
    </submittedName>
</protein>
<dbReference type="PANTHER" id="PTHR32507">
    <property type="entry name" value="NA(+)/H(+) ANTIPORTER 1"/>
    <property type="match status" value="1"/>
</dbReference>
<gene>
    <name evidence="11" type="ORF">H7J73_00670</name>
</gene>
<feature type="transmembrane region" description="Helical" evidence="9">
    <location>
        <begin position="305"/>
        <end position="325"/>
    </location>
</feature>
<feature type="transmembrane region" description="Helical" evidence="9">
    <location>
        <begin position="6"/>
        <end position="24"/>
    </location>
</feature>
<evidence type="ECO:0000256" key="9">
    <source>
        <dbReference type="SAM" id="Phobius"/>
    </source>
</evidence>
<feature type="domain" description="Cation/H+ exchanger transmembrane" evidence="10">
    <location>
        <begin position="14"/>
        <end position="385"/>
    </location>
</feature>
<feature type="transmembrane region" description="Helical" evidence="9">
    <location>
        <begin position="31"/>
        <end position="49"/>
    </location>
</feature>
<dbReference type="PANTHER" id="PTHR32507:SF8">
    <property type="entry name" value="CNH1P"/>
    <property type="match status" value="1"/>
</dbReference>
<evidence type="ECO:0000313" key="11">
    <source>
        <dbReference type="EMBL" id="MCV7224560.1"/>
    </source>
</evidence>
<feature type="transmembrane region" description="Helical" evidence="9">
    <location>
        <begin position="337"/>
        <end position="356"/>
    </location>
</feature>
<name>A0ABT3C537_9MYCO</name>
<comment type="subcellular location">
    <subcellularLocation>
        <location evidence="1">Cell membrane</location>
        <topology evidence="1">Multi-pass membrane protein</topology>
    </subcellularLocation>
</comment>
<keyword evidence="8 9" id="KW-0472">Membrane</keyword>
<reference evidence="11 12" key="1">
    <citation type="journal article" date="2022" name="BMC Genomics">
        <title>Comparative genome analysis of mycobacteria focusing on tRNA and non-coding RNA.</title>
        <authorList>
            <person name="Behra P.R.K."/>
            <person name="Pettersson B.M.F."/>
            <person name="Ramesh M."/>
            <person name="Das S."/>
            <person name="Dasgupta S."/>
            <person name="Kirsebom L.A."/>
        </authorList>
    </citation>
    <scope>NUCLEOTIDE SEQUENCE [LARGE SCALE GENOMIC DNA]</scope>
    <source>
        <strain evidence="11 12">DSM 44078</strain>
    </source>
</reference>
<proteinExistence type="predicted"/>
<dbReference type="Gene3D" id="1.20.1530.20">
    <property type="match status" value="1"/>
</dbReference>
<evidence type="ECO:0000256" key="3">
    <source>
        <dbReference type="ARBA" id="ARBA00022449"/>
    </source>
</evidence>
<feature type="transmembrane region" description="Helical" evidence="9">
    <location>
        <begin position="280"/>
        <end position="299"/>
    </location>
</feature>
<evidence type="ECO:0000256" key="2">
    <source>
        <dbReference type="ARBA" id="ARBA00022448"/>
    </source>
</evidence>
<feature type="transmembrane region" description="Helical" evidence="9">
    <location>
        <begin position="368"/>
        <end position="390"/>
    </location>
</feature>
<feature type="transmembrane region" description="Helical" evidence="9">
    <location>
        <begin position="151"/>
        <end position="174"/>
    </location>
</feature>
<dbReference type="Proteomes" id="UP001526201">
    <property type="component" value="Unassembled WGS sequence"/>
</dbReference>